<dbReference type="Pfam" id="PF08239">
    <property type="entry name" value="SH3_3"/>
    <property type="match status" value="1"/>
</dbReference>
<sequence length="288" mass="29215">MRPTTILAAAVRRATGGAALALLMALVAVPGTARAQMGPDYWKVTGVAADDHLNIRTGPGTANPVIALAPNGAVFRNLGCRGEGSGRWCHVETPDGSSSGWVAGRFLQESGAPTEGSVSGEPDVPELHARQTGEVEVRFASGCTVLYNPAGRAIAAGSSCSGTQRNLAHDAIEAHRREQGIAIGQGDASIAMQSDVNLSGNGTIYGGGGLTGRIFGHKEGAYALALAGGGLTCTGLVRHAPGTVRSETLPVHCINGASGSAVLVRNRSGKGYTLSVTLTNGTGGYVIF</sequence>
<reference evidence="3 4" key="1">
    <citation type="submission" date="2019-11" db="EMBL/GenBank/DDBJ databases">
        <title>Pseudooceanicola pacifica sp. nov., isolated from deep-sea sediment of the Pacific Ocean.</title>
        <authorList>
            <person name="Lyu L."/>
        </authorList>
    </citation>
    <scope>NUCLEOTIDE SEQUENCE [LARGE SCALE GENOMIC DNA]</scope>
    <source>
        <strain evidence="3 4">216_PA32_1</strain>
    </source>
</reference>
<feature type="chain" id="PRO_5032612487" evidence="1">
    <location>
        <begin position="36"/>
        <end position="288"/>
    </location>
</feature>
<evidence type="ECO:0000313" key="3">
    <source>
        <dbReference type="EMBL" id="MWB79641.1"/>
    </source>
</evidence>
<accession>A0A844W9L3</accession>
<feature type="domain" description="SH3b" evidence="2">
    <location>
        <begin position="43"/>
        <end position="110"/>
    </location>
</feature>
<organism evidence="3 4">
    <name type="scientific">Pseudooceanicola pacificus</name>
    <dbReference type="NCBI Taxonomy" id="2676438"/>
    <lineage>
        <taxon>Bacteria</taxon>
        <taxon>Pseudomonadati</taxon>
        <taxon>Pseudomonadota</taxon>
        <taxon>Alphaproteobacteria</taxon>
        <taxon>Rhodobacterales</taxon>
        <taxon>Paracoccaceae</taxon>
        <taxon>Pseudooceanicola</taxon>
    </lineage>
</organism>
<proteinExistence type="predicted"/>
<protein>
    <submittedName>
        <fullName evidence="3">SH3 domain-containing protein</fullName>
    </submittedName>
</protein>
<dbReference type="RefSeq" id="WP_160383768.1">
    <property type="nucleotide sequence ID" value="NZ_WNXQ01000013.1"/>
</dbReference>
<gene>
    <name evidence="3" type="ORF">GLS40_16530</name>
</gene>
<evidence type="ECO:0000259" key="2">
    <source>
        <dbReference type="SMART" id="SM00287"/>
    </source>
</evidence>
<feature type="signal peptide" evidence="1">
    <location>
        <begin position="1"/>
        <end position="35"/>
    </location>
</feature>
<dbReference type="Gene3D" id="2.30.30.40">
    <property type="entry name" value="SH3 Domains"/>
    <property type="match status" value="1"/>
</dbReference>
<dbReference type="Proteomes" id="UP000443843">
    <property type="component" value="Unassembled WGS sequence"/>
</dbReference>
<evidence type="ECO:0000313" key="4">
    <source>
        <dbReference type="Proteomes" id="UP000443843"/>
    </source>
</evidence>
<name>A0A844W9L3_9RHOB</name>
<comment type="caution">
    <text evidence="3">The sequence shown here is derived from an EMBL/GenBank/DDBJ whole genome shotgun (WGS) entry which is preliminary data.</text>
</comment>
<keyword evidence="4" id="KW-1185">Reference proteome</keyword>
<dbReference type="EMBL" id="WNXQ01000013">
    <property type="protein sequence ID" value="MWB79641.1"/>
    <property type="molecule type" value="Genomic_DNA"/>
</dbReference>
<evidence type="ECO:0000256" key="1">
    <source>
        <dbReference type="SAM" id="SignalP"/>
    </source>
</evidence>
<dbReference type="AlphaFoldDB" id="A0A844W9L3"/>
<keyword evidence="1" id="KW-0732">Signal</keyword>
<dbReference type="SMART" id="SM00287">
    <property type="entry name" value="SH3b"/>
    <property type="match status" value="1"/>
</dbReference>
<dbReference type="InterPro" id="IPR003646">
    <property type="entry name" value="SH3-like_bac-type"/>
</dbReference>